<accession>A0A6L2M511</accession>
<dbReference type="AlphaFoldDB" id="A0A6L2M511"/>
<proteinExistence type="predicted"/>
<organism evidence="2">
    <name type="scientific">Tanacetum cinerariifolium</name>
    <name type="common">Dalmatian daisy</name>
    <name type="synonym">Chrysanthemum cinerariifolium</name>
    <dbReference type="NCBI Taxonomy" id="118510"/>
    <lineage>
        <taxon>Eukaryota</taxon>
        <taxon>Viridiplantae</taxon>
        <taxon>Streptophyta</taxon>
        <taxon>Embryophyta</taxon>
        <taxon>Tracheophyta</taxon>
        <taxon>Spermatophyta</taxon>
        <taxon>Magnoliopsida</taxon>
        <taxon>eudicotyledons</taxon>
        <taxon>Gunneridae</taxon>
        <taxon>Pentapetalae</taxon>
        <taxon>asterids</taxon>
        <taxon>campanulids</taxon>
        <taxon>Asterales</taxon>
        <taxon>Asteraceae</taxon>
        <taxon>Asteroideae</taxon>
        <taxon>Anthemideae</taxon>
        <taxon>Anthemidinae</taxon>
        <taxon>Tanacetum</taxon>
    </lineage>
</organism>
<name>A0A6L2M511_TANCI</name>
<dbReference type="PANTHER" id="PTHR11439:SF495">
    <property type="entry name" value="REVERSE TRANSCRIPTASE, RNA-DEPENDENT DNA POLYMERASE-RELATED"/>
    <property type="match status" value="1"/>
</dbReference>
<protein>
    <submittedName>
        <fullName evidence="2">Putative ribonuclease H-like domain-containing protein</fullName>
    </submittedName>
</protein>
<gene>
    <name evidence="2" type="ORF">Tci_039672</name>
</gene>
<evidence type="ECO:0000313" key="2">
    <source>
        <dbReference type="EMBL" id="GEU67694.1"/>
    </source>
</evidence>
<sequence length="324" mass="36616">MLKDEEGEEVDVHMYRSMIGSLMYLTSSRPDIIFTVCVCARYQANPKVSHVHAVKRIFRYLKGQQKLGIWYPKDSPFDLVAYTDSDYIGASLDRKFTIRGCQFFGCRLISWQCKKLTLVANSTTEVEYFWSTIKAKTINGKAQIHTKVDGKKIIVTGSSVRRDLRLADEEGIDCLPNSTIFKQLSLMGPKTIAWNEFSNTVASAIICLATNQKFNFSKWIFDSMIRDMDNVSDKAIYKELDDRLVRNATTASSLEAKQDSESSGDEESLGEDASKQRRRIDDIDVDKDITLVSADDAEMFDANALDGEEVFVEQEVAGQKENIV</sequence>
<reference evidence="2" key="1">
    <citation type="journal article" date="2019" name="Sci. Rep.">
        <title>Draft genome of Tanacetum cinerariifolium, the natural source of mosquito coil.</title>
        <authorList>
            <person name="Yamashiro T."/>
            <person name="Shiraishi A."/>
            <person name="Satake H."/>
            <person name="Nakayama K."/>
        </authorList>
    </citation>
    <scope>NUCLEOTIDE SEQUENCE</scope>
</reference>
<dbReference type="PANTHER" id="PTHR11439">
    <property type="entry name" value="GAG-POL-RELATED RETROTRANSPOSON"/>
    <property type="match status" value="1"/>
</dbReference>
<dbReference type="EMBL" id="BKCJ010005613">
    <property type="protein sequence ID" value="GEU67694.1"/>
    <property type="molecule type" value="Genomic_DNA"/>
</dbReference>
<feature type="region of interest" description="Disordered" evidence="1">
    <location>
        <begin position="251"/>
        <end position="279"/>
    </location>
</feature>
<evidence type="ECO:0000256" key="1">
    <source>
        <dbReference type="SAM" id="MobiDB-lite"/>
    </source>
</evidence>
<comment type="caution">
    <text evidence="2">The sequence shown here is derived from an EMBL/GenBank/DDBJ whole genome shotgun (WGS) entry which is preliminary data.</text>
</comment>